<evidence type="ECO:0000313" key="5">
    <source>
        <dbReference type="Proteomes" id="UP000238205"/>
    </source>
</evidence>
<dbReference type="NCBIfam" id="TIGR02532">
    <property type="entry name" value="IV_pilin_GFxxxE"/>
    <property type="match status" value="1"/>
</dbReference>
<protein>
    <submittedName>
        <fullName evidence="4">Prepilin-type N-terminal cleavage/methylation domain-containing protein</fullName>
    </submittedName>
</protein>
<keyword evidence="3" id="KW-0812">Transmembrane</keyword>
<name>A0A2T0W935_9LACT</name>
<dbReference type="OrthoDB" id="2168400at2"/>
<dbReference type="SUPFAM" id="SSF54523">
    <property type="entry name" value="Pili subunits"/>
    <property type="match status" value="1"/>
</dbReference>
<dbReference type="AlphaFoldDB" id="A0A2T0W935"/>
<dbReference type="GO" id="GO:0030420">
    <property type="term" value="P:establishment of competence for transformation"/>
    <property type="evidence" value="ECO:0007669"/>
    <property type="project" value="UniProtKB-KW"/>
</dbReference>
<evidence type="ECO:0000256" key="1">
    <source>
        <dbReference type="ARBA" id="ARBA00004241"/>
    </source>
</evidence>
<evidence type="ECO:0000256" key="2">
    <source>
        <dbReference type="ARBA" id="ARBA00023287"/>
    </source>
</evidence>
<proteinExistence type="predicted"/>
<reference evidence="4 5" key="1">
    <citation type="submission" date="2018-03" db="EMBL/GenBank/DDBJ databases">
        <title>Genomic Encyclopedia of Archaeal and Bacterial Type Strains, Phase II (KMG-II): from individual species to whole genera.</title>
        <authorList>
            <person name="Goeker M."/>
        </authorList>
    </citation>
    <scope>NUCLEOTIDE SEQUENCE [LARGE SCALE GENOMIC DNA]</scope>
    <source>
        <strain evidence="4 5">DSM 13175</strain>
    </source>
</reference>
<keyword evidence="2" id="KW-0178">Competence</keyword>
<dbReference type="RefSeq" id="WP_106191626.1">
    <property type="nucleotide sequence ID" value="NZ_PVTO01000005.1"/>
</dbReference>
<sequence>MQLKKPVKLNEESGVTLIELLAAITILSIIVTAFLSFFIQGARTNNRASDINEATFLAQEEMELMVHYSQTLTIEELRNQDNFEGNSSQVIKTRSAENGYHIETSVRTSSSAANIDNLYTIIVTVRKNGSTQALLENRLAFE</sequence>
<gene>
    <name evidence="4" type="ORF">CLV38_1057</name>
</gene>
<comment type="subcellular location">
    <subcellularLocation>
        <location evidence="1">Cell surface</location>
    </subcellularLocation>
</comment>
<evidence type="ECO:0000256" key="3">
    <source>
        <dbReference type="SAM" id="Phobius"/>
    </source>
</evidence>
<dbReference type="InterPro" id="IPR012902">
    <property type="entry name" value="N_methyl_site"/>
</dbReference>
<dbReference type="Proteomes" id="UP000238205">
    <property type="component" value="Unassembled WGS sequence"/>
</dbReference>
<dbReference type="GO" id="GO:0009986">
    <property type="term" value="C:cell surface"/>
    <property type="evidence" value="ECO:0007669"/>
    <property type="project" value="UniProtKB-SubCell"/>
</dbReference>
<organism evidence="4 5">
    <name type="scientific">Alkalibacterium olivapovliticus</name>
    <dbReference type="NCBI Taxonomy" id="99907"/>
    <lineage>
        <taxon>Bacteria</taxon>
        <taxon>Bacillati</taxon>
        <taxon>Bacillota</taxon>
        <taxon>Bacilli</taxon>
        <taxon>Lactobacillales</taxon>
        <taxon>Carnobacteriaceae</taxon>
        <taxon>Alkalibacterium</taxon>
    </lineage>
</organism>
<feature type="transmembrane region" description="Helical" evidence="3">
    <location>
        <begin position="20"/>
        <end position="39"/>
    </location>
</feature>
<dbReference type="PROSITE" id="PS00409">
    <property type="entry name" value="PROKAR_NTER_METHYL"/>
    <property type="match status" value="1"/>
</dbReference>
<keyword evidence="5" id="KW-1185">Reference proteome</keyword>
<dbReference type="Pfam" id="PF07963">
    <property type="entry name" value="N_methyl"/>
    <property type="match status" value="1"/>
</dbReference>
<keyword evidence="3" id="KW-0472">Membrane</keyword>
<dbReference type="EMBL" id="PVTO01000005">
    <property type="protein sequence ID" value="PRY83228.1"/>
    <property type="molecule type" value="Genomic_DNA"/>
</dbReference>
<evidence type="ECO:0000313" key="4">
    <source>
        <dbReference type="EMBL" id="PRY83228.1"/>
    </source>
</evidence>
<accession>A0A2T0W935</accession>
<comment type="caution">
    <text evidence="4">The sequence shown here is derived from an EMBL/GenBank/DDBJ whole genome shotgun (WGS) entry which is preliminary data.</text>
</comment>
<keyword evidence="3" id="KW-1133">Transmembrane helix</keyword>
<dbReference type="InterPro" id="IPR045584">
    <property type="entry name" value="Pilin-like"/>
</dbReference>